<organism evidence="4 5">
    <name type="scientific">Elasticomyces elasticus</name>
    <dbReference type="NCBI Taxonomy" id="574655"/>
    <lineage>
        <taxon>Eukaryota</taxon>
        <taxon>Fungi</taxon>
        <taxon>Dikarya</taxon>
        <taxon>Ascomycota</taxon>
        <taxon>Pezizomycotina</taxon>
        <taxon>Dothideomycetes</taxon>
        <taxon>Dothideomycetidae</taxon>
        <taxon>Mycosphaerellales</taxon>
        <taxon>Teratosphaeriaceae</taxon>
        <taxon>Elasticomyces</taxon>
    </lineage>
</organism>
<feature type="compositionally biased region" description="Low complexity" evidence="3">
    <location>
        <begin position="89"/>
        <end position="109"/>
    </location>
</feature>
<feature type="compositionally biased region" description="Polar residues" evidence="3">
    <location>
        <begin position="26"/>
        <end position="37"/>
    </location>
</feature>
<dbReference type="Proteomes" id="UP001310594">
    <property type="component" value="Unassembled WGS sequence"/>
</dbReference>
<evidence type="ECO:0000256" key="2">
    <source>
        <dbReference type="ARBA" id="ARBA00023054"/>
    </source>
</evidence>
<feature type="compositionally biased region" description="Polar residues" evidence="3">
    <location>
        <begin position="205"/>
        <end position="215"/>
    </location>
</feature>
<dbReference type="AlphaFoldDB" id="A0AAN7VZU1"/>
<feature type="compositionally biased region" description="Acidic residues" evidence="3">
    <location>
        <begin position="276"/>
        <end position="312"/>
    </location>
</feature>
<gene>
    <name evidence="4" type="ORF">LTR97_009887</name>
</gene>
<protein>
    <submittedName>
        <fullName evidence="4">Uncharacterized protein</fullName>
    </submittedName>
</protein>
<proteinExistence type="inferred from homology"/>
<name>A0AAN7VZU1_9PEZI</name>
<feature type="compositionally biased region" description="Basic and acidic residues" evidence="3">
    <location>
        <begin position="333"/>
        <end position="345"/>
    </location>
</feature>
<dbReference type="InterPro" id="IPR013256">
    <property type="entry name" value="Chromatin_SPT2"/>
</dbReference>
<comment type="similarity">
    <text evidence="1">Belongs to the SPT2 family.</text>
</comment>
<dbReference type="EMBL" id="JAVRQU010000016">
    <property type="protein sequence ID" value="KAK5694265.1"/>
    <property type="molecule type" value="Genomic_DNA"/>
</dbReference>
<evidence type="ECO:0000313" key="4">
    <source>
        <dbReference type="EMBL" id="KAK5694265.1"/>
    </source>
</evidence>
<accession>A0AAN7VZU1</accession>
<feature type="compositionally biased region" description="Basic and acidic residues" evidence="3">
    <location>
        <begin position="169"/>
        <end position="186"/>
    </location>
</feature>
<dbReference type="SMART" id="SM00784">
    <property type="entry name" value="SPT2"/>
    <property type="match status" value="1"/>
</dbReference>
<feature type="region of interest" description="Disordered" evidence="3">
    <location>
        <begin position="1"/>
        <end position="235"/>
    </location>
</feature>
<feature type="region of interest" description="Disordered" evidence="3">
    <location>
        <begin position="248"/>
        <end position="316"/>
    </location>
</feature>
<comment type="caution">
    <text evidence="4">The sequence shown here is derived from an EMBL/GenBank/DDBJ whole genome shotgun (WGS) entry which is preliminary data.</text>
</comment>
<evidence type="ECO:0000313" key="5">
    <source>
        <dbReference type="Proteomes" id="UP001310594"/>
    </source>
</evidence>
<keyword evidence="2" id="KW-0175">Coiled coil</keyword>
<feature type="region of interest" description="Disordered" evidence="3">
    <location>
        <begin position="333"/>
        <end position="356"/>
    </location>
</feature>
<evidence type="ECO:0000256" key="1">
    <source>
        <dbReference type="ARBA" id="ARBA00006461"/>
    </source>
</evidence>
<reference evidence="4" key="1">
    <citation type="submission" date="2023-08" db="EMBL/GenBank/DDBJ databases">
        <title>Black Yeasts Isolated from many extreme environments.</title>
        <authorList>
            <person name="Coleine C."/>
            <person name="Stajich J.E."/>
            <person name="Selbmann L."/>
        </authorList>
    </citation>
    <scope>NUCLEOTIDE SEQUENCE</scope>
    <source>
        <strain evidence="4">CCFEE 5810</strain>
    </source>
</reference>
<sequence length="356" mass="38031">MTSFSSLLSSLGDKAQAPASRKGPTPINTAQPRSNGVSDRFKLTPTNAVAGVKRRSTEPEVAPKAKSLKTEQSGLPSRPAAPPSNRFQLTNPTLSRPTSSTTPRPSSTSQNLARPIARPTARPGASQPPTPPNTADGVPKKKGFASILEKAKAAQAAAASSHTGGIKHKAVEKLTKKERMRMREEAMAQQKASRRAPRPGERSRSGTPNNATNGGPSALRRPPPALETAYKGTMKKAAPEAVSYNGTMKAAGSVPKPIPKKGLPQDKYGGYASWSDLDDAEEEEDDEGGGGEDFDSEDDMEGGFDDLEAEENEALRAAKREDLAALAEEERLRREKVERKRKLEALSKSAAARKKF</sequence>
<evidence type="ECO:0000256" key="3">
    <source>
        <dbReference type="SAM" id="MobiDB-lite"/>
    </source>
</evidence>